<dbReference type="Proteomes" id="UP000000851">
    <property type="component" value="Chromosome"/>
</dbReference>
<keyword evidence="2 6" id="KW-0732">Signal</keyword>
<dbReference type="PANTHER" id="PTHR43649">
    <property type="entry name" value="ARABINOSE-BINDING PROTEIN-RELATED"/>
    <property type="match status" value="1"/>
</dbReference>
<keyword evidence="1" id="KW-1003">Cell membrane</keyword>
<reference evidence="7 8" key="1">
    <citation type="journal article" date="2009" name="Stand. Genomic Sci.">
        <title>Complete genome sequence of Catenulispora acidiphila type strain (ID 139908).</title>
        <authorList>
            <person name="Copeland A."/>
            <person name="Lapidus A."/>
            <person name="Glavina Del Rio T."/>
            <person name="Nolan M."/>
            <person name="Lucas S."/>
            <person name="Chen F."/>
            <person name="Tice H."/>
            <person name="Cheng J.F."/>
            <person name="Bruce D."/>
            <person name="Goodwin L."/>
            <person name="Pitluck S."/>
            <person name="Mikhailova N."/>
            <person name="Pati A."/>
            <person name="Ivanova N."/>
            <person name="Mavromatis K."/>
            <person name="Chen A."/>
            <person name="Palaniappan K."/>
            <person name="Chain P."/>
            <person name="Land M."/>
            <person name="Hauser L."/>
            <person name="Chang Y.J."/>
            <person name="Jeffries C.D."/>
            <person name="Chertkov O."/>
            <person name="Brettin T."/>
            <person name="Detter J.C."/>
            <person name="Han C."/>
            <person name="Ali Z."/>
            <person name="Tindall B.J."/>
            <person name="Goker M."/>
            <person name="Bristow J."/>
            <person name="Eisen J.A."/>
            <person name="Markowitz V."/>
            <person name="Hugenholtz P."/>
            <person name="Kyrpides N.C."/>
            <person name="Klenk H.P."/>
        </authorList>
    </citation>
    <scope>NUCLEOTIDE SEQUENCE [LARGE SCALE GENOMIC DNA]</scope>
    <source>
        <strain evidence="8">DSM 44928 / JCM 14897 / NBRC 102108 / NRRL B-24433 / ID139908</strain>
    </source>
</reference>
<dbReference type="HOGENOM" id="CLU_031285_2_0_11"/>
<evidence type="ECO:0000256" key="3">
    <source>
        <dbReference type="ARBA" id="ARBA00023136"/>
    </source>
</evidence>
<keyword evidence="8" id="KW-1185">Reference proteome</keyword>
<dbReference type="AlphaFoldDB" id="C7Q511"/>
<keyword evidence="3" id="KW-0472">Membrane</keyword>
<dbReference type="RefSeq" id="WP_015793688.1">
    <property type="nucleotide sequence ID" value="NC_013131.1"/>
</dbReference>
<feature type="chain" id="PRO_5038980638" evidence="6">
    <location>
        <begin position="21"/>
        <end position="444"/>
    </location>
</feature>
<evidence type="ECO:0000256" key="4">
    <source>
        <dbReference type="ARBA" id="ARBA00023139"/>
    </source>
</evidence>
<name>C7Q511_CATAD</name>
<dbReference type="eggNOG" id="COG1653">
    <property type="taxonomic scope" value="Bacteria"/>
</dbReference>
<keyword evidence="4" id="KW-0564">Palmitate</keyword>
<dbReference type="STRING" id="479433.Caci_5099"/>
<dbReference type="PANTHER" id="PTHR43649:SF33">
    <property type="entry name" value="POLYGALACTURONAN_RHAMNOGALACTURONAN-BINDING PROTEIN YTCQ"/>
    <property type="match status" value="1"/>
</dbReference>
<evidence type="ECO:0000313" key="7">
    <source>
        <dbReference type="EMBL" id="ACU73959.1"/>
    </source>
</evidence>
<dbReference type="PROSITE" id="PS51257">
    <property type="entry name" value="PROKAR_LIPOPROTEIN"/>
    <property type="match status" value="1"/>
</dbReference>
<keyword evidence="5" id="KW-0449">Lipoprotein</keyword>
<dbReference type="InterPro" id="IPR050490">
    <property type="entry name" value="Bact_solute-bd_prot1"/>
</dbReference>
<gene>
    <name evidence="7" type="ordered locus">Caci_5099</name>
</gene>
<proteinExistence type="predicted"/>
<evidence type="ECO:0000313" key="8">
    <source>
        <dbReference type="Proteomes" id="UP000000851"/>
    </source>
</evidence>
<dbReference type="SUPFAM" id="SSF53850">
    <property type="entry name" value="Periplasmic binding protein-like II"/>
    <property type="match status" value="1"/>
</dbReference>
<evidence type="ECO:0000256" key="5">
    <source>
        <dbReference type="ARBA" id="ARBA00023288"/>
    </source>
</evidence>
<dbReference type="CDD" id="cd13585">
    <property type="entry name" value="PBP2_TMBP_like"/>
    <property type="match status" value="1"/>
</dbReference>
<evidence type="ECO:0000256" key="6">
    <source>
        <dbReference type="SAM" id="SignalP"/>
    </source>
</evidence>
<sequence precursor="true">MRTNLMRGTAALTLAVTAMAMTACSSSSSSSSAPKGGAASSGSHGKVTLSFVNWDGGMQSAVDQWNKANPDIQVQLTKPSGTGYTLYNKLITNNAAGTNPDVTEVEYQALPALIANKVIVPIDQYVGDISADFDKSSLAQVQFEGKTYGVPQNVCPMVFFYRKDIFDSLGLKAPTTWDEYAADAATIHAKNPKQYIGNFSAVDSGWFAGLAQQAGANWWTTTGTTWNVAIDDAPTQKVANYWSGLIDKGLVSPEPNWSPQWNTDMNNGTIIGWVSAQWAPNQFPSIAKDTAGKWVAAALPAWTAGDSTVGIWGGETEAVTSNSKHPAEAAKFVKWLNASSDGVKTLIQQVDVFPASLANQSQDSLKTPPPFMSDQADYNTLIASAAKNARTFQVWGPNANVTFDAYSNDFAAALQNKTPLTAALTQMQQATVADLKKRGFSVTG</sequence>
<feature type="signal peptide" evidence="6">
    <location>
        <begin position="1"/>
        <end position="20"/>
    </location>
</feature>
<dbReference type="InParanoid" id="C7Q511"/>
<evidence type="ECO:0000256" key="1">
    <source>
        <dbReference type="ARBA" id="ARBA00022475"/>
    </source>
</evidence>
<protein>
    <submittedName>
        <fullName evidence="7">Extracellular solute-binding protein family 1</fullName>
    </submittedName>
</protein>
<dbReference type="KEGG" id="cai:Caci_5099"/>
<organism evidence="7 8">
    <name type="scientific">Catenulispora acidiphila (strain DSM 44928 / JCM 14897 / NBRC 102108 / NRRL B-24433 / ID139908)</name>
    <dbReference type="NCBI Taxonomy" id="479433"/>
    <lineage>
        <taxon>Bacteria</taxon>
        <taxon>Bacillati</taxon>
        <taxon>Actinomycetota</taxon>
        <taxon>Actinomycetes</taxon>
        <taxon>Catenulisporales</taxon>
        <taxon>Catenulisporaceae</taxon>
        <taxon>Catenulispora</taxon>
    </lineage>
</organism>
<evidence type="ECO:0000256" key="2">
    <source>
        <dbReference type="ARBA" id="ARBA00022729"/>
    </source>
</evidence>
<accession>C7Q511</accession>
<dbReference type="Gene3D" id="3.40.190.10">
    <property type="entry name" value="Periplasmic binding protein-like II"/>
    <property type="match status" value="1"/>
</dbReference>
<dbReference type="EMBL" id="CP001700">
    <property type="protein sequence ID" value="ACU73959.1"/>
    <property type="molecule type" value="Genomic_DNA"/>
</dbReference>
<dbReference type="Pfam" id="PF01547">
    <property type="entry name" value="SBP_bac_1"/>
    <property type="match status" value="1"/>
</dbReference>
<dbReference type="InterPro" id="IPR006059">
    <property type="entry name" value="SBP"/>
</dbReference>